<gene>
    <name evidence="1" type="ORF">AT268_30870</name>
</gene>
<name>A0A9X0MJQ2_BACCE</name>
<reference evidence="1 2" key="1">
    <citation type="submission" date="2015-12" db="EMBL/GenBank/DDBJ databases">
        <title>Bacillus cereus Group isolate.</title>
        <authorList>
            <person name="Kovac J."/>
        </authorList>
    </citation>
    <scope>NUCLEOTIDE SEQUENCE [LARGE SCALE GENOMIC DNA]</scope>
    <source>
        <strain evidence="1 2">FSL K6-0073</strain>
    </source>
</reference>
<dbReference type="RefSeq" id="WP_061662275.1">
    <property type="nucleotide sequence ID" value="NZ_LOMO01000001.1"/>
</dbReference>
<dbReference type="EMBL" id="LOMO01000001">
    <property type="protein sequence ID" value="KXY50950.1"/>
    <property type="molecule type" value="Genomic_DNA"/>
</dbReference>
<sequence length="99" mass="11105">MVDLIHLLSKSEHASVYKIHSEISNWDGVHVIVRKDNGYTTVHIEGTVLPKTSNIKSKEKYKGGNTLSLIGAVTKARYEYLYTKKEYAVIYSSSSQITA</sequence>
<accession>A0A9X0MJQ2</accession>
<protein>
    <submittedName>
        <fullName evidence="1">Uncharacterized protein</fullName>
    </submittedName>
</protein>
<organism evidence="1 2">
    <name type="scientific">Bacillus cereus</name>
    <dbReference type="NCBI Taxonomy" id="1396"/>
    <lineage>
        <taxon>Bacteria</taxon>
        <taxon>Bacillati</taxon>
        <taxon>Bacillota</taxon>
        <taxon>Bacilli</taxon>
        <taxon>Bacillales</taxon>
        <taxon>Bacillaceae</taxon>
        <taxon>Bacillus</taxon>
        <taxon>Bacillus cereus group</taxon>
    </lineage>
</organism>
<proteinExistence type="predicted"/>
<evidence type="ECO:0000313" key="2">
    <source>
        <dbReference type="Proteomes" id="UP000075476"/>
    </source>
</evidence>
<evidence type="ECO:0000313" key="1">
    <source>
        <dbReference type="EMBL" id="KXY50950.1"/>
    </source>
</evidence>
<dbReference type="AlphaFoldDB" id="A0A9X0MJQ2"/>
<comment type="caution">
    <text evidence="1">The sequence shown here is derived from an EMBL/GenBank/DDBJ whole genome shotgun (WGS) entry which is preliminary data.</text>
</comment>
<dbReference type="Proteomes" id="UP000075476">
    <property type="component" value="Unassembled WGS sequence"/>
</dbReference>